<feature type="region of interest" description="Disordered" evidence="1">
    <location>
        <begin position="1"/>
        <end position="54"/>
    </location>
</feature>
<dbReference type="AlphaFoldDB" id="A0AAV7WK15"/>
<comment type="caution">
    <text evidence="2">The sequence shown here is derived from an EMBL/GenBank/DDBJ whole genome shotgun (WGS) entry which is preliminary data.</text>
</comment>
<evidence type="ECO:0000313" key="3">
    <source>
        <dbReference type="Proteomes" id="UP001066276"/>
    </source>
</evidence>
<feature type="compositionally biased region" description="Basic and acidic residues" evidence="1">
    <location>
        <begin position="1"/>
        <end position="20"/>
    </location>
</feature>
<organism evidence="2 3">
    <name type="scientific">Pleurodeles waltl</name>
    <name type="common">Iberian ribbed newt</name>
    <dbReference type="NCBI Taxonomy" id="8319"/>
    <lineage>
        <taxon>Eukaryota</taxon>
        <taxon>Metazoa</taxon>
        <taxon>Chordata</taxon>
        <taxon>Craniata</taxon>
        <taxon>Vertebrata</taxon>
        <taxon>Euteleostomi</taxon>
        <taxon>Amphibia</taxon>
        <taxon>Batrachia</taxon>
        <taxon>Caudata</taxon>
        <taxon>Salamandroidea</taxon>
        <taxon>Salamandridae</taxon>
        <taxon>Pleurodelinae</taxon>
        <taxon>Pleurodeles</taxon>
    </lineage>
</organism>
<protein>
    <submittedName>
        <fullName evidence="2">Uncharacterized protein</fullName>
    </submittedName>
</protein>
<reference evidence="2" key="1">
    <citation type="journal article" date="2022" name="bioRxiv">
        <title>Sequencing and chromosome-scale assembly of the giantPleurodeles waltlgenome.</title>
        <authorList>
            <person name="Brown T."/>
            <person name="Elewa A."/>
            <person name="Iarovenko S."/>
            <person name="Subramanian E."/>
            <person name="Araus A.J."/>
            <person name="Petzold A."/>
            <person name="Susuki M."/>
            <person name="Suzuki K.-i.T."/>
            <person name="Hayashi T."/>
            <person name="Toyoda A."/>
            <person name="Oliveira C."/>
            <person name="Osipova E."/>
            <person name="Leigh N.D."/>
            <person name="Simon A."/>
            <person name="Yun M.H."/>
        </authorList>
    </citation>
    <scope>NUCLEOTIDE SEQUENCE</scope>
    <source>
        <strain evidence="2">20211129_DDA</strain>
        <tissue evidence="2">Liver</tissue>
    </source>
</reference>
<gene>
    <name evidence="2" type="ORF">NDU88_001959</name>
</gene>
<name>A0AAV7WK15_PLEWA</name>
<dbReference type="Proteomes" id="UP001066276">
    <property type="component" value="Chromosome 1_1"/>
</dbReference>
<accession>A0AAV7WK15</accession>
<sequence>MEDLRARYHSHTERQAREKGATGSPEDPGLTLLHTHRDGWAQESSPARDATGTVASVARVTNSEPKGTHRRITFI</sequence>
<evidence type="ECO:0000313" key="2">
    <source>
        <dbReference type="EMBL" id="KAJ1214340.1"/>
    </source>
</evidence>
<proteinExistence type="predicted"/>
<keyword evidence="3" id="KW-1185">Reference proteome</keyword>
<dbReference type="EMBL" id="JANPWB010000001">
    <property type="protein sequence ID" value="KAJ1214340.1"/>
    <property type="molecule type" value="Genomic_DNA"/>
</dbReference>
<evidence type="ECO:0000256" key="1">
    <source>
        <dbReference type="SAM" id="MobiDB-lite"/>
    </source>
</evidence>